<feature type="domain" description="TIR" evidence="2">
    <location>
        <begin position="9"/>
        <end position="174"/>
    </location>
</feature>
<dbReference type="PANTHER" id="PTHR11017">
    <property type="entry name" value="LEUCINE-RICH REPEAT-CONTAINING PROTEIN"/>
    <property type="match status" value="1"/>
</dbReference>
<dbReference type="Gene3D" id="3.40.50.10140">
    <property type="entry name" value="Toll/interleukin-1 receptor homology (TIR) domain"/>
    <property type="match status" value="1"/>
</dbReference>
<dbReference type="KEGG" id="eus:EUTSA_v10018617mg"/>
<dbReference type="OMA" id="MEWLGCL"/>
<proteinExistence type="predicted"/>
<dbReference type="PROSITE" id="PS50104">
    <property type="entry name" value="TIR"/>
    <property type="match status" value="1"/>
</dbReference>
<gene>
    <name evidence="3" type="ORF">EUTSA_v10018617mg</name>
</gene>
<protein>
    <recommendedName>
        <fullName evidence="2">TIR domain-containing protein</fullName>
    </recommendedName>
</protein>
<dbReference type="PANTHER" id="PTHR11017:SF570">
    <property type="entry name" value="DISEASE RESISTANCE PROTEIN (TIR-NBS CLASS)-RELATED"/>
    <property type="match status" value="1"/>
</dbReference>
<dbReference type="InterPro" id="IPR027417">
    <property type="entry name" value="P-loop_NTPase"/>
</dbReference>
<dbReference type="Pfam" id="PF01582">
    <property type="entry name" value="TIR"/>
    <property type="match status" value="1"/>
</dbReference>
<dbReference type="GO" id="GO:0006952">
    <property type="term" value="P:defense response"/>
    <property type="evidence" value="ECO:0007669"/>
    <property type="project" value="InterPro"/>
</dbReference>
<organism evidence="3 4">
    <name type="scientific">Eutrema salsugineum</name>
    <name type="common">Saltwater cress</name>
    <name type="synonym">Sisymbrium salsugineum</name>
    <dbReference type="NCBI Taxonomy" id="72664"/>
    <lineage>
        <taxon>Eukaryota</taxon>
        <taxon>Viridiplantae</taxon>
        <taxon>Streptophyta</taxon>
        <taxon>Embryophyta</taxon>
        <taxon>Tracheophyta</taxon>
        <taxon>Spermatophyta</taxon>
        <taxon>Magnoliopsida</taxon>
        <taxon>eudicotyledons</taxon>
        <taxon>Gunneridae</taxon>
        <taxon>Pentapetalae</taxon>
        <taxon>rosids</taxon>
        <taxon>malvids</taxon>
        <taxon>Brassicales</taxon>
        <taxon>Brassicaceae</taxon>
        <taxon>Eutremeae</taxon>
        <taxon>Eutrema</taxon>
    </lineage>
</organism>
<dbReference type="SMART" id="SM00255">
    <property type="entry name" value="TIR"/>
    <property type="match status" value="1"/>
</dbReference>
<keyword evidence="4" id="KW-1185">Reference proteome</keyword>
<dbReference type="FunFam" id="3.40.50.10140:FF:000007">
    <property type="entry name" value="Disease resistance protein (TIR-NBS-LRR class)"/>
    <property type="match status" value="1"/>
</dbReference>
<dbReference type="AlphaFoldDB" id="V4JRJ4"/>
<dbReference type="InterPro" id="IPR035897">
    <property type="entry name" value="Toll_tir_struct_dom_sf"/>
</dbReference>
<evidence type="ECO:0000259" key="2">
    <source>
        <dbReference type="PROSITE" id="PS50104"/>
    </source>
</evidence>
<dbReference type="InterPro" id="IPR000157">
    <property type="entry name" value="TIR_dom"/>
</dbReference>
<dbReference type="InterPro" id="IPR044974">
    <property type="entry name" value="Disease_R_plants"/>
</dbReference>
<dbReference type="GO" id="GO:0007165">
    <property type="term" value="P:signal transduction"/>
    <property type="evidence" value="ECO:0007669"/>
    <property type="project" value="InterPro"/>
</dbReference>
<sequence length="417" mass="48455">MSTFATTLHKFHVFLSFRGLDTRRNFISFLYRELIRRHIRTFKDDKELETGRRISSELIRAIEESKFAVVVISANYAASTWCLEELVKIMDFANKGSLTVMPIFYGVDPCHVRWQIGEVAEQFKKHEARQDHEKLLSWRQALTNLASISGLCSLKWEDDSKLVDKITERISMSIDTTTTTSNGSNIEGIDAHMKALSRLLDLNSKKSKICQHFESHCFLENVKRISHMSYLQEELRVKVQGKCLSKSRLKNQKVLLVADDVSEIEQLDALAEDFNCFGPGSIVIITTRDKQLLSSYGIELLYEVGSLRFQEVRQEVREAGSLRFQEVRQEVREVGSLRFQEVRQEVRERFQEVRQEVREVGSLRFQEVRQEVRKEVRTILRQYAFKDKDISAACESVMCRETNFAMEWLGCLRVRSG</sequence>
<evidence type="ECO:0000313" key="4">
    <source>
        <dbReference type="Proteomes" id="UP000030689"/>
    </source>
</evidence>
<keyword evidence="1" id="KW-0520">NAD</keyword>
<evidence type="ECO:0000256" key="1">
    <source>
        <dbReference type="ARBA" id="ARBA00023027"/>
    </source>
</evidence>
<name>V4JRJ4_EUTSA</name>
<dbReference type="EMBL" id="KI517953">
    <property type="protein sequence ID" value="ESQ27895.1"/>
    <property type="molecule type" value="Genomic_DNA"/>
</dbReference>
<reference evidence="3 4" key="1">
    <citation type="journal article" date="2013" name="Front. Plant Sci.">
        <title>The Reference Genome of the Halophytic Plant Eutrema salsugineum.</title>
        <authorList>
            <person name="Yang R."/>
            <person name="Jarvis D.E."/>
            <person name="Chen H."/>
            <person name="Beilstein M.A."/>
            <person name="Grimwood J."/>
            <person name="Jenkins J."/>
            <person name="Shu S."/>
            <person name="Prochnik S."/>
            <person name="Xin M."/>
            <person name="Ma C."/>
            <person name="Schmutz J."/>
            <person name="Wing R.A."/>
            <person name="Mitchell-Olds T."/>
            <person name="Schumaker K.S."/>
            <person name="Wang X."/>
        </authorList>
    </citation>
    <scope>NUCLEOTIDE SEQUENCE [LARGE SCALE GENOMIC DNA]</scope>
</reference>
<accession>V4JRJ4</accession>
<dbReference type="Gramene" id="ESQ27895">
    <property type="protein sequence ID" value="ESQ27895"/>
    <property type="gene ID" value="EUTSA_v10018617mg"/>
</dbReference>
<evidence type="ECO:0000313" key="3">
    <source>
        <dbReference type="EMBL" id="ESQ27895.1"/>
    </source>
</evidence>
<dbReference type="SUPFAM" id="SSF52200">
    <property type="entry name" value="Toll/Interleukin receptor TIR domain"/>
    <property type="match status" value="1"/>
</dbReference>
<dbReference type="STRING" id="72664.V4JRJ4"/>
<dbReference type="SUPFAM" id="SSF52540">
    <property type="entry name" value="P-loop containing nucleoside triphosphate hydrolases"/>
    <property type="match status" value="1"/>
</dbReference>
<dbReference type="Proteomes" id="UP000030689">
    <property type="component" value="Unassembled WGS sequence"/>
</dbReference>